<dbReference type="InterPro" id="IPR005128">
    <property type="entry name" value="Acetolactate_a_deCO2ase"/>
</dbReference>
<dbReference type="EMBL" id="WACR01000004">
    <property type="protein sequence ID" value="KAB1064720.1"/>
    <property type="molecule type" value="Genomic_DNA"/>
</dbReference>
<dbReference type="OrthoDB" id="824310at2"/>
<reference evidence="1 2" key="1">
    <citation type="submission" date="2019-09" db="EMBL/GenBank/DDBJ databases">
        <title>Genomes of Cryomorphaceae.</title>
        <authorList>
            <person name="Bowman J.P."/>
        </authorList>
    </citation>
    <scope>NUCLEOTIDE SEQUENCE [LARGE SCALE GENOMIC DNA]</scope>
    <source>
        <strain evidence="1 2">KCTC 52047</strain>
    </source>
</reference>
<evidence type="ECO:0000313" key="2">
    <source>
        <dbReference type="Proteomes" id="UP000435357"/>
    </source>
</evidence>
<proteinExistence type="predicted"/>
<accession>A0A6N6M7V0</accession>
<dbReference type="Gene3D" id="3.30.1330.80">
    <property type="entry name" value="Hypothetical protein, similar to alpha- acetolactate decarboxylase, domain 2"/>
    <property type="match status" value="1"/>
</dbReference>
<dbReference type="Pfam" id="PF03306">
    <property type="entry name" value="AAL_decarboxy"/>
    <property type="match status" value="1"/>
</dbReference>
<dbReference type="SUPFAM" id="SSF117856">
    <property type="entry name" value="AF0104/ALDC/Ptd012-like"/>
    <property type="match status" value="1"/>
</dbReference>
<comment type="caution">
    <text evidence="1">The sequence shown here is derived from an EMBL/GenBank/DDBJ whole genome shotgun (WGS) entry which is preliminary data.</text>
</comment>
<dbReference type="RefSeq" id="WP_151167039.1">
    <property type="nucleotide sequence ID" value="NZ_WACR01000004.1"/>
</dbReference>
<dbReference type="GO" id="GO:0045151">
    <property type="term" value="P:acetoin biosynthetic process"/>
    <property type="evidence" value="ECO:0007669"/>
    <property type="project" value="InterPro"/>
</dbReference>
<dbReference type="GO" id="GO:0047605">
    <property type="term" value="F:acetolactate decarboxylase activity"/>
    <property type="evidence" value="ECO:0007669"/>
    <property type="project" value="InterPro"/>
</dbReference>
<dbReference type="Proteomes" id="UP000435357">
    <property type="component" value="Unassembled WGS sequence"/>
</dbReference>
<dbReference type="UniPathway" id="UPA00626">
    <property type="reaction ID" value="UER00678"/>
</dbReference>
<protein>
    <submittedName>
        <fullName evidence="1">Decarboxylase</fullName>
    </submittedName>
</protein>
<sequence>MRFLTIIFLFSISIIGFSQEVHTSGALKNVMKKGDLSAHLSLDSLKTKKNLYALGPLEGLKGEIMILDSKPLIGFEKDQKAVVESSFNHKASMLVWAQVEEWKEIQIPASVRSKKELENFIHKTALENGISSSTAFPFLVEGEFSSVDWHVVNWDENDKEHNHHKHRTSGPHGTKNDLNGTILGFYSDHHKGVFTHHTTNIHMHISDSKHSFAAHADDVTLSNAVLKIPNYDR</sequence>
<organism evidence="1 2">
    <name type="scientific">Salibacter halophilus</name>
    <dbReference type="NCBI Taxonomy" id="1803916"/>
    <lineage>
        <taxon>Bacteria</taxon>
        <taxon>Pseudomonadati</taxon>
        <taxon>Bacteroidota</taxon>
        <taxon>Flavobacteriia</taxon>
        <taxon>Flavobacteriales</taxon>
        <taxon>Salibacteraceae</taxon>
        <taxon>Salibacter</taxon>
    </lineage>
</organism>
<name>A0A6N6M7V0_9FLAO</name>
<gene>
    <name evidence="1" type="ORF">F3059_05030</name>
</gene>
<dbReference type="AlphaFoldDB" id="A0A6N6M7V0"/>
<keyword evidence="2" id="KW-1185">Reference proteome</keyword>
<evidence type="ECO:0000313" key="1">
    <source>
        <dbReference type="EMBL" id="KAB1064720.1"/>
    </source>
</evidence>